<feature type="domain" description="DUF4200" evidence="3">
    <location>
        <begin position="54"/>
        <end position="171"/>
    </location>
</feature>
<proteinExistence type="predicted"/>
<evidence type="ECO:0000313" key="5">
    <source>
        <dbReference type="RefSeq" id="XP_030377383.1"/>
    </source>
</evidence>
<dbReference type="Pfam" id="PF13863">
    <property type="entry name" value="DUF4200"/>
    <property type="match status" value="1"/>
</dbReference>
<evidence type="ECO:0000313" key="4">
    <source>
        <dbReference type="Proteomes" id="UP000504634"/>
    </source>
</evidence>
<dbReference type="PANTHER" id="PTHR21683">
    <property type="entry name" value="COILED-COIL DOMAIN-CONTAINING PROTEIN 42 LIKE-2-LIKE-RELATED"/>
    <property type="match status" value="1"/>
</dbReference>
<dbReference type="InterPro" id="IPR025252">
    <property type="entry name" value="DUF4200"/>
</dbReference>
<evidence type="ECO:0000256" key="2">
    <source>
        <dbReference type="SAM" id="MobiDB-lite"/>
    </source>
</evidence>
<gene>
    <name evidence="5" type="primary">LOC115626225</name>
</gene>
<name>A0A6J2TQJ2_DROLE</name>
<accession>A0A6J2TQJ2</accession>
<organism evidence="4 5">
    <name type="scientific">Drosophila lebanonensis</name>
    <name type="common">Fruit fly</name>
    <name type="synonym">Scaptodrosophila lebanonensis</name>
    <dbReference type="NCBI Taxonomy" id="7225"/>
    <lineage>
        <taxon>Eukaryota</taxon>
        <taxon>Metazoa</taxon>
        <taxon>Ecdysozoa</taxon>
        <taxon>Arthropoda</taxon>
        <taxon>Hexapoda</taxon>
        <taxon>Insecta</taxon>
        <taxon>Pterygota</taxon>
        <taxon>Neoptera</taxon>
        <taxon>Endopterygota</taxon>
        <taxon>Diptera</taxon>
        <taxon>Brachycera</taxon>
        <taxon>Muscomorpha</taxon>
        <taxon>Ephydroidea</taxon>
        <taxon>Drosophilidae</taxon>
        <taxon>Scaptodrosophila</taxon>
    </lineage>
</organism>
<evidence type="ECO:0000259" key="3">
    <source>
        <dbReference type="Pfam" id="PF13863"/>
    </source>
</evidence>
<feature type="compositionally biased region" description="Basic residues" evidence="2">
    <location>
        <begin position="317"/>
        <end position="329"/>
    </location>
</feature>
<sequence length="337" mass="39485">MPRTKPTRKTDVIGNLDLNPEDAVPYFRESLQQEKFFVKPPNWDSPGDSIEMLFLSNQREYEQMTILKKELFETAKNQAEINCTRIQKMYKTQDRLRKRFIEVNSFIKDCADKRRSAEKAIQHESELHEELTGGIDECNSSIKELDAFRNDLKRTVKEFEPYERVLDDVVKVSDIFESPKDCMDRCDALMLAQVEINKLEMQKIQEIEEMRKTMLKVTNEAALAVLGLKNDLAKLERSYNQSRTMCLKMEKLLTTTKETITTNDLDKERALDGVQIMYRLLCKRRDMEPEFGRRDLEKSLDFIKREVELLVRVLRKAQAKQSSHKPGKHATHEDPPC</sequence>
<dbReference type="GO" id="GO:0005856">
    <property type="term" value="C:cytoskeleton"/>
    <property type="evidence" value="ECO:0007669"/>
    <property type="project" value="UniProtKB-ARBA"/>
</dbReference>
<dbReference type="PANTHER" id="PTHR21683:SF2">
    <property type="entry name" value="COILED-COIL DOMAIN-CONTAINING PROTEIN 42 LIKE-2-LIKE"/>
    <property type="match status" value="1"/>
</dbReference>
<keyword evidence="4" id="KW-1185">Reference proteome</keyword>
<protein>
    <submittedName>
        <fullName evidence="5">Uncharacterized protein LOC115626225 isoform X1</fullName>
    </submittedName>
</protein>
<dbReference type="InterPro" id="IPR051147">
    <property type="entry name" value="CFAP_domain-containing"/>
</dbReference>
<evidence type="ECO:0000256" key="1">
    <source>
        <dbReference type="ARBA" id="ARBA00023054"/>
    </source>
</evidence>
<reference evidence="5" key="1">
    <citation type="submission" date="2025-08" db="UniProtKB">
        <authorList>
            <consortium name="RefSeq"/>
        </authorList>
    </citation>
    <scope>IDENTIFICATION</scope>
    <source>
        <strain evidence="5">11010-0011.00</strain>
        <tissue evidence="5">Whole body</tissue>
    </source>
</reference>
<feature type="region of interest" description="Disordered" evidence="2">
    <location>
        <begin position="317"/>
        <end position="337"/>
    </location>
</feature>
<dbReference type="AlphaFoldDB" id="A0A6J2TQJ2"/>
<keyword evidence="1" id="KW-0175">Coiled coil</keyword>
<dbReference type="OrthoDB" id="10264298at2759"/>
<dbReference type="GeneID" id="115626225"/>
<dbReference type="Proteomes" id="UP000504634">
    <property type="component" value="Unplaced"/>
</dbReference>
<dbReference type="RefSeq" id="XP_030377383.1">
    <property type="nucleotide sequence ID" value="XM_030521523.1"/>
</dbReference>